<evidence type="ECO:0000313" key="1">
    <source>
        <dbReference type="EMBL" id="SAL87792.1"/>
    </source>
</evidence>
<evidence type="ECO:0000313" key="2">
    <source>
        <dbReference type="Proteomes" id="UP000055019"/>
    </source>
</evidence>
<dbReference type="AlphaFoldDB" id="A0A158L387"/>
<protein>
    <submittedName>
        <fullName evidence="1">Uncharacterized protein</fullName>
    </submittedName>
</protein>
<dbReference type="EMBL" id="FCOM02000102">
    <property type="protein sequence ID" value="SAL87792.1"/>
    <property type="molecule type" value="Genomic_DNA"/>
</dbReference>
<keyword evidence="2" id="KW-1185">Reference proteome</keyword>
<comment type="caution">
    <text evidence="1">The sequence shown here is derived from an EMBL/GenBank/DDBJ whole genome shotgun (WGS) entry which is preliminary data.</text>
</comment>
<proteinExistence type="predicted"/>
<dbReference type="Proteomes" id="UP000055019">
    <property type="component" value="Unassembled WGS sequence"/>
</dbReference>
<reference evidence="1" key="1">
    <citation type="submission" date="2016-01" db="EMBL/GenBank/DDBJ databases">
        <authorList>
            <person name="Peeters C."/>
        </authorList>
    </citation>
    <scope>NUCLEOTIDE SEQUENCE [LARGE SCALE GENOMIC DNA]</scope>
    <source>
        <strain evidence="1">LMG 29317</strain>
    </source>
</reference>
<gene>
    <name evidence="1" type="ORF">AWB74_08266</name>
</gene>
<name>A0A158L387_9BURK</name>
<accession>A0A158L387</accession>
<sequence>MFIMMSPVESKRLTTFDDMEVQRGLPLSDLIAHARDYREYDRIHLWGMTVKSGT</sequence>
<organism evidence="1 2">
    <name type="scientific">Caballeronia arvi</name>
    <dbReference type="NCBI Taxonomy" id="1777135"/>
    <lineage>
        <taxon>Bacteria</taxon>
        <taxon>Pseudomonadati</taxon>
        <taxon>Pseudomonadota</taxon>
        <taxon>Betaproteobacteria</taxon>
        <taxon>Burkholderiales</taxon>
        <taxon>Burkholderiaceae</taxon>
        <taxon>Caballeronia</taxon>
    </lineage>
</organism>